<feature type="region of interest" description="Disordered" evidence="1">
    <location>
        <begin position="115"/>
        <end position="150"/>
    </location>
</feature>
<dbReference type="PANTHER" id="PTHR42088:SF1">
    <property type="entry name" value="YALI0F10131P"/>
    <property type="match status" value="1"/>
</dbReference>
<feature type="region of interest" description="Disordered" evidence="1">
    <location>
        <begin position="661"/>
        <end position="708"/>
    </location>
</feature>
<dbReference type="OMA" id="HDPYRPV"/>
<reference evidence="4" key="1">
    <citation type="journal article" date="2015" name="BMC Genomics">
        <title>Genomic and transcriptomic analysis of the endophytic fungus Pestalotiopsis fici reveals its lifestyle and high potential for synthesis of natural products.</title>
        <authorList>
            <person name="Wang X."/>
            <person name="Zhang X."/>
            <person name="Liu L."/>
            <person name="Xiang M."/>
            <person name="Wang W."/>
            <person name="Sun X."/>
            <person name="Che Y."/>
            <person name="Guo L."/>
            <person name="Liu G."/>
            <person name="Guo L."/>
            <person name="Wang C."/>
            <person name="Yin W.B."/>
            <person name="Stadler M."/>
            <person name="Zhang X."/>
            <person name="Liu X."/>
        </authorList>
    </citation>
    <scope>NUCLEOTIDE SEQUENCE [LARGE SCALE GENOMIC DNA]</scope>
    <source>
        <strain evidence="4">W106-1 / CGMCC3.15140</strain>
    </source>
</reference>
<dbReference type="eggNOG" id="ENOG502REX9">
    <property type="taxonomic scope" value="Eukaryota"/>
</dbReference>
<evidence type="ECO:0000256" key="1">
    <source>
        <dbReference type="SAM" id="MobiDB-lite"/>
    </source>
</evidence>
<feature type="region of interest" description="Disordered" evidence="1">
    <location>
        <begin position="393"/>
        <end position="417"/>
    </location>
</feature>
<dbReference type="OrthoDB" id="5417135at2759"/>
<dbReference type="InParanoid" id="W3WYC9"/>
<feature type="compositionally biased region" description="Low complexity" evidence="1">
    <location>
        <begin position="553"/>
        <end position="564"/>
    </location>
</feature>
<name>W3WYC9_PESFW</name>
<accession>W3WYC9</accession>
<dbReference type="AlphaFoldDB" id="W3WYC9"/>
<dbReference type="RefSeq" id="XP_007835399.1">
    <property type="nucleotide sequence ID" value="XM_007837208.1"/>
</dbReference>
<dbReference type="KEGG" id="pfy:PFICI_08627"/>
<feature type="transmembrane region" description="Helical" evidence="2">
    <location>
        <begin position="77"/>
        <end position="97"/>
    </location>
</feature>
<keyword evidence="2" id="KW-0812">Transmembrane</keyword>
<feature type="compositionally biased region" description="Gly residues" evidence="1">
    <location>
        <begin position="519"/>
        <end position="530"/>
    </location>
</feature>
<dbReference type="HOGENOM" id="CLU_016576_0_0_1"/>
<proteinExistence type="predicted"/>
<keyword evidence="2" id="KW-1133">Transmembrane helix</keyword>
<feature type="region of interest" description="Disordered" evidence="1">
    <location>
        <begin position="1"/>
        <end position="37"/>
    </location>
</feature>
<sequence length="728" mass="79401">MDGHLHGHRHHHRRELGARIASRPVERAPSTLESPSVVERSLASDNIASRLFRRADCADGDTSSACEKPMSGSSLTVPITLAVVIPLILAFFVLIYLHRRTKKLQKQEDHDERYKSMDFGMGDGIPGKNGKRKSKLFGGEKESGHTKGMSMDMNLSSPYLLPPAMQQSRESFNSLAKTLHQSEDPYRHVDSFISDGASLRSFPKGGDRRASVITSQSGLDSPRAQSMRGLPPRQNSLPTAHQPRVPAPIKESMVPEVHEVPTPHHAEEAKAEFRFTEEVTTPPHVGGEHVDMPAMPLVHEPEEQHHDFAQKARPESYESIKPEKPVIAGNRDSELGLGIMAPQSAEVVDETPASLRPGKPARVVSDVPSEYSDYVNIVEDHDAEDDHVKEQQVTAPAPVQPQPQSAGLAVPGNKSNRLSVGFRPLPPSDYLESEDPEFRANRIRSFYKEYFEDGSAPRPPMPQPHAAQYYDQSQDAGYLGDAAYFDPESNAFVMPYAEPVTRRAMTPPPSNRRPMPGPSGRGPPRGMGPGGPGPRPRAGSVMSGRHLPPMSPRPGSSASARMGGRSPGPRKPMPPPAALTTLPTPAMLKDESFMIMNPLDFAPPPTYKDQATGRSQSPMGERRPYHLGVPVSSPLVSSFDDIPALPSPHAMRKSGTFTALDFAPPRKFKDPENMSDAGSVRSMGSGISARTNNALRNGAGRVSRLPEDQVFTQALSGGQLKPKWGMRD</sequence>
<dbReference type="GeneID" id="19273640"/>
<organism evidence="3 4">
    <name type="scientific">Pestalotiopsis fici (strain W106-1 / CGMCC3.15140)</name>
    <dbReference type="NCBI Taxonomy" id="1229662"/>
    <lineage>
        <taxon>Eukaryota</taxon>
        <taxon>Fungi</taxon>
        <taxon>Dikarya</taxon>
        <taxon>Ascomycota</taxon>
        <taxon>Pezizomycotina</taxon>
        <taxon>Sordariomycetes</taxon>
        <taxon>Xylariomycetidae</taxon>
        <taxon>Amphisphaeriales</taxon>
        <taxon>Sporocadaceae</taxon>
        <taxon>Pestalotiopsis</taxon>
    </lineage>
</organism>
<protein>
    <submittedName>
        <fullName evidence="3">Uncharacterized protein</fullName>
    </submittedName>
</protein>
<gene>
    <name evidence="3" type="ORF">PFICI_08627</name>
</gene>
<evidence type="ECO:0000313" key="4">
    <source>
        <dbReference type="Proteomes" id="UP000030651"/>
    </source>
</evidence>
<feature type="region of interest" description="Disordered" evidence="1">
    <location>
        <begin position="198"/>
        <end position="241"/>
    </location>
</feature>
<feature type="region of interest" description="Disordered" evidence="1">
    <location>
        <begin position="502"/>
        <end position="585"/>
    </location>
</feature>
<evidence type="ECO:0000256" key="2">
    <source>
        <dbReference type="SAM" id="Phobius"/>
    </source>
</evidence>
<keyword evidence="4" id="KW-1185">Reference proteome</keyword>
<keyword evidence="2" id="KW-0472">Membrane</keyword>
<evidence type="ECO:0000313" key="3">
    <source>
        <dbReference type="EMBL" id="ETS78774.1"/>
    </source>
</evidence>
<dbReference type="PANTHER" id="PTHR42088">
    <property type="entry name" value="YALI0F10131P"/>
    <property type="match status" value="1"/>
</dbReference>
<feature type="region of interest" description="Disordered" evidence="1">
    <location>
        <begin position="597"/>
        <end position="629"/>
    </location>
</feature>
<dbReference type="EMBL" id="KI912114">
    <property type="protein sequence ID" value="ETS78774.1"/>
    <property type="molecule type" value="Genomic_DNA"/>
</dbReference>
<dbReference type="Proteomes" id="UP000030651">
    <property type="component" value="Unassembled WGS sequence"/>
</dbReference>
<feature type="compositionally biased region" description="Basic residues" evidence="1">
    <location>
        <begin position="1"/>
        <end position="14"/>
    </location>
</feature>
<feature type="compositionally biased region" description="Pro residues" evidence="1">
    <location>
        <begin position="506"/>
        <end position="517"/>
    </location>
</feature>